<dbReference type="OrthoDB" id="414982at2759"/>
<name>A0A3L8D9E1_OOCBI</name>
<dbReference type="Proteomes" id="UP000279307">
    <property type="component" value="Chromosome 11"/>
</dbReference>
<evidence type="ECO:0000256" key="5">
    <source>
        <dbReference type="ARBA" id="ARBA00022705"/>
    </source>
</evidence>
<dbReference type="EC" id="2.7.7.7" evidence="2"/>
<dbReference type="GO" id="GO:0003887">
    <property type="term" value="F:DNA-directed DNA polymerase activity"/>
    <property type="evidence" value="ECO:0007669"/>
    <property type="project" value="UniProtKB-KW"/>
</dbReference>
<dbReference type="InterPro" id="IPR004868">
    <property type="entry name" value="DNA-dir_DNA_pol_B_mt/vir"/>
</dbReference>
<reference evidence="10" key="1">
    <citation type="journal article" date="2018" name="Genome Res.">
        <title>The genomic architecture and molecular evolution of ant odorant receptors.</title>
        <authorList>
            <person name="McKenzie S.K."/>
            <person name="Kronauer D.J.C."/>
        </authorList>
    </citation>
    <scope>NUCLEOTIDE SEQUENCE [LARGE SCALE GENOMIC DNA]</scope>
    <source>
        <strain evidence="10">Clonal line C1</strain>
    </source>
</reference>
<evidence type="ECO:0000256" key="8">
    <source>
        <dbReference type="ARBA" id="ARBA00049244"/>
    </source>
</evidence>
<organism evidence="10">
    <name type="scientific">Ooceraea biroi</name>
    <name type="common">Clonal raider ant</name>
    <name type="synonym">Cerapachys biroi</name>
    <dbReference type="NCBI Taxonomy" id="2015173"/>
    <lineage>
        <taxon>Eukaryota</taxon>
        <taxon>Metazoa</taxon>
        <taxon>Ecdysozoa</taxon>
        <taxon>Arthropoda</taxon>
        <taxon>Hexapoda</taxon>
        <taxon>Insecta</taxon>
        <taxon>Pterygota</taxon>
        <taxon>Neoptera</taxon>
        <taxon>Endopterygota</taxon>
        <taxon>Hymenoptera</taxon>
        <taxon>Apocrita</taxon>
        <taxon>Aculeata</taxon>
        <taxon>Formicoidea</taxon>
        <taxon>Formicidae</taxon>
        <taxon>Dorylinae</taxon>
        <taxon>Ooceraea</taxon>
    </lineage>
</organism>
<dbReference type="AlphaFoldDB" id="A0A3L8D9E1"/>
<proteinExistence type="inferred from homology"/>
<keyword evidence="4" id="KW-0548">Nucleotidyltransferase</keyword>
<dbReference type="GO" id="GO:0003677">
    <property type="term" value="F:DNA binding"/>
    <property type="evidence" value="ECO:0007669"/>
    <property type="project" value="UniProtKB-KW"/>
</dbReference>
<protein>
    <recommendedName>
        <fullName evidence="2">DNA-directed DNA polymerase</fullName>
        <ecNumber evidence="2">2.7.7.7</ecNumber>
    </recommendedName>
</protein>
<dbReference type="EMBL" id="QOIP01000011">
    <property type="protein sequence ID" value="RLU16499.1"/>
    <property type="molecule type" value="Genomic_DNA"/>
</dbReference>
<reference evidence="10" key="2">
    <citation type="submission" date="2018-07" db="EMBL/GenBank/DDBJ databases">
        <authorList>
            <person name="Mckenzie S.K."/>
            <person name="Kronauer D.J.C."/>
        </authorList>
    </citation>
    <scope>NUCLEOTIDE SEQUENCE</scope>
    <source>
        <strain evidence="10">Clonal line C1</strain>
    </source>
</reference>
<comment type="catalytic activity">
    <reaction evidence="8">
        <text>DNA(n) + a 2'-deoxyribonucleoside 5'-triphosphate = DNA(n+1) + diphosphate</text>
        <dbReference type="Rhea" id="RHEA:22508"/>
        <dbReference type="Rhea" id="RHEA-COMP:17339"/>
        <dbReference type="Rhea" id="RHEA-COMP:17340"/>
        <dbReference type="ChEBI" id="CHEBI:33019"/>
        <dbReference type="ChEBI" id="CHEBI:61560"/>
        <dbReference type="ChEBI" id="CHEBI:173112"/>
        <dbReference type="EC" id="2.7.7.7"/>
    </reaction>
</comment>
<keyword evidence="7" id="KW-0238">DNA-binding</keyword>
<accession>A0A3L8D9E1</accession>
<evidence type="ECO:0000256" key="1">
    <source>
        <dbReference type="ARBA" id="ARBA00005755"/>
    </source>
</evidence>
<gene>
    <name evidence="10" type="ORF">DMN91_010567</name>
</gene>
<keyword evidence="6" id="KW-0239">DNA-directed DNA polymerase</keyword>
<evidence type="ECO:0000256" key="7">
    <source>
        <dbReference type="ARBA" id="ARBA00023125"/>
    </source>
</evidence>
<dbReference type="GO" id="GO:0006260">
    <property type="term" value="P:DNA replication"/>
    <property type="evidence" value="ECO:0007669"/>
    <property type="project" value="UniProtKB-KW"/>
</dbReference>
<dbReference type="PANTHER" id="PTHR31511:SF12">
    <property type="entry name" value="RHO TERMINATION FACTOR N-TERMINAL DOMAIN-CONTAINING PROTEIN"/>
    <property type="match status" value="1"/>
</dbReference>
<comment type="similarity">
    <text evidence="1">Belongs to the DNA polymerase type-B family.</text>
</comment>
<feature type="domain" description="DNA-directed DNA polymerase family B mitochondria/virus" evidence="9">
    <location>
        <begin position="8"/>
        <end position="170"/>
    </location>
</feature>
<dbReference type="Pfam" id="PF03175">
    <property type="entry name" value="DNA_pol_B_2"/>
    <property type="match status" value="1"/>
</dbReference>
<evidence type="ECO:0000256" key="2">
    <source>
        <dbReference type="ARBA" id="ARBA00012417"/>
    </source>
</evidence>
<dbReference type="PANTHER" id="PTHR31511">
    <property type="entry name" value="PROTEIN CBG23764"/>
    <property type="match status" value="1"/>
</dbReference>
<dbReference type="GO" id="GO:0000166">
    <property type="term" value="F:nucleotide binding"/>
    <property type="evidence" value="ECO:0007669"/>
    <property type="project" value="InterPro"/>
</dbReference>
<keyword evidence="5" id="KW-0235">DNA replication</keyword>
<evidence type="ECO:0000259" key="9">
    <source>
        <dbReference type="Pfam" id="PF03175"/>
    </source>
</evidence>
<evidence type="ECO:0000313" key="10">
    <source>
        <dbReference type="EMBL" id="RLU16499.1"/>
    </source>
</evidence>
<evidence type="ECO:0000256" key="3">
    <source>
        <dbReference type="ARBA" id="ARBA00022679"/>
    </source>
</evidence>
<comment type="caution">
    <text evidence="10">The sequence shown here is derived from an EMBL/GenBank/DDBJ whole genome shotgun (WGS) entry which is preliminary data.</text>
</comment>
<sequence length="200" mass="23476">MLTMQMAKKWQNHVQLRFIDSFKFLSSSLDKLASFLNKDKLKTLRSEFAHLSTDDFALLTRKGVFPYEYVDRAEKLEDTRLPPRESFYSSLTGETVSESDYAHAVNVWQRFDNKTLSEYSDLYLKTDVLLLTDDVFENFRDSCINSYGFDPAYYYTLSGFTWDTMLKHMRINFEVLPNIDMVMFIEHGISDVRNGILSQE</sequence>
<evidence type="ECO:0000256" key="4">
    <source>
        <dbReference type="ARBA" id="ARBA00022695"/>
    </source>
</evidence>
<evidence type="ECO:0000256" key="6">
    <source>
        <dbReference type="ARBA" id="ARBA00022932"/>
    </source>
</evidence>
<keyword evidence="3" id="KW-0808">Transferase</keyword>